<evidence type="ECO:0000256" key="2">
    <source>
        <dbReference type="ARBA" id="ARBA00023125"/>
    </source>
</evidence>
<protein>
    <submittedName>
        <fullName evidence="5">GntR family transcriptional regulator</fullName>
    </submittedName>
</protein>
<dbReference type="GO" id="GO:0003677">
    <property type="term" value="F:DNA binding"/>
    <property type="evidence" value="ECO:0007669"/>
    <property type="project" value="UniProtKB-KW"/>
</dbReference>
<accession>A0A9D1S693</accession>
<name>A0A9D1S693_9FIRM</name>
<dbReference type="SUPFAM" id="SSF46785">
    <property type="entry name" value="Winged helix' DNA-binding domain"/>
    <property type="match status" value="1"/>
</dbReference>
<dbReference type="SMART" id="SM00345">
    <property type="entry name" value="HTH_GNTR"/>
    <property type="match status" value="1"/>
</dbReference>
<dbReference type="EMBL" id="DVND01000103">
    <property type="protein sequence ID" value="HIU48471.1"/>
    <property type="molecule type" value="Genomic_DNA"/>
</dbReference>
<comment type="caution">
    <text evidence="5">The sequence shown here is derived from an EMBL/GenBank/DDBJ whole genome shotgun (WGS) entry which is preliminary data.</text>
</comment>
<evidence type="ECO:0000259" key="4">
    <source>
        <dbReference type="PROSITE" id="PS50949"/>
    </source>
</evidence>
<keyword evidence="1" id="KW-0805">Transcription regulation</keyword>
<dbReference type="InterPro" id="IPR036388">
    <property type="entry name" value="WH-like_DNA-bd_sf"/>
</dbReference>
<dbReference type="InterPro" id="IPR036390">
    <property type="entry name" value="WH_DNA-bd_sf"/>
</dbReference>
<evidence type="ECO:0000256" key="1">
    <source>
        <dbReference type="ARBA" id="ARBA00023015"/>
    </source>
</evidence>
<keyword evidence="3" id="KW-0804">Transcription</keyword>
<keyword evidence="2" id="KW-0238">DNA-binding</keyword>
<dbReference type="PANTHER" id="PTHR38445:SF6">
    <property type="entry name" value="GNTR-FAMILY TRANSCRIPTIONAL REGULATOR"/>
    <property type="match status" value="1"/>
</dbReference>
<dbReference type="Proteomes" id="UP000824111">
    <property type="component" value="Unassembled WGS sequence"/>
</dbReference>
<dbReference type="InterPro" id="IPR000524">
    <property type="entry name" value="Tscrpt_reg_HTH_GntR"/>
</dbReference>
<proteinExistence type="predicted"/>
<sequence length="124" mass="14100">MRWEFNNDKPIYAQIMEQMKLFIVSGALRAGQKLASVRELAAEAEVNPNTMQKALAELERTGLIVTHRTSGRVVTEDEAMIQAIKKDLAKAQIDAFFTSMEKLGFDKKQTMELLEENEEGEQHE</sequence>
<organism evidence="5 6">
    <name type="scientific">Candidatus Avimonoglobus intestinipullorum</name>
    <dbReference type="NCBI Taxonomy" id="2840699"/>
    <lineage>
        <taxon>Bacteria</taxon>
        <taxon>Bacillati</taxon>
        <taxon>Bacillota</taxon>
        <taxon>Clostridia</taxon>
        <taxon>Eubacteriales</taxon>
        <taxon>Candidatus Avimonoglobus</taxon>
    </lineage>
</organism>
<evidence type="ECO:0000256" key="3">
    <source>
        <dbReference type="ARBA" id="ARBA00023163"/>
    </source>
</evidence>
<gene>
    <name evidence="5" type="ORF">IAB04_03845</name>
</gene>
<dbReference type="AlphaFoldDB" id="A0A9D1S693"/>
<dbReference type="Pfam" id="PF00392">
    <property type="entry name" value="GntR"/>
    <property type="match status" value="1"/>
</dbReference>
<reference evidence="5" key="1">
    <citation type="submission" date="2020-10" db="EMBL/GenBank/DDBJ databases">
        <authorList>
            <person name="Gilroy R."/>
        </authorList>
    </citation>
    <scope>NUCLEOTIDE SEQUENCE</scope>
    <source>
        <strain evidence="5">ChiSjej4B22-9803</strain>
    </source>
</reference>
<dbReference type="PROSITE" id="PS50949">
    <property type="entry name" value="HTH_GNTR"/>
    <property type="match status" value="1"/>
</dbReference>
<reference evidence="5" key="2">
    <citation type="journal article" date="2021" name="PeerJ">
        <title>Extensive microbial diversity within the chicken gut microbiome revealed by metagenomics and culture.</title>
        <authorList>
            <person name="Gilroy R."/>
            <person name="Ravi A."/>
            <person name="Getino M."/>
            <person name="Pursley I."/>
            <person name="Horton D.L."/>
            <person name="Alikhan N.F."/>
            <person name="Baker D."/>
            <person name="Gharbi K."/>
            <person name="Hall N."/>
            <person name="Watson M."/>
            <person name="Adriaenssens E.M."/>
            <person name="Foster-Nyarko E."/>
            <person name="Jarju S."/>
            <person name="Secka A."/>
            <person name="Antonio M."/>
            <person name="Oren A."/>
            <person name="Chaudhuri R.R."/>
            <person name="La Ragione R."/>
            <person name="Hildebrand F."/>
            <person name="Pallen M.J."/>
        </authorList>
    </citation>
    <scope>NUCLEOTIDE SEQUENCE</scope>
    <source>
        <strain evidence="5">ChiSjej4B22-9803</strain>
    </source>
</reference>
<dbReference type="Gene3D" id="1.10.10.10">
    <property type="entry name" value="Winged helix-like DNA-binding domain superfamily/Winged helix DNA-binding domain"/>
    <property type="match status" value="1"/>
</dbReference>
<dbReference type="CDD" id="cd07377">
    <property type="entry name" value="WHTH_GntR"/>
    <property type="match status" value="1"/>
</dbReference>
<dbReference type="PANTHER" id="PTHR38445">
    <property type="entry name" value="HTH-TYPE TRANSCRIPTIONAL REPRESSOR YTRA"/>
    <property type="match status" value="1"/>
</dbReference>
<feature type="domain" description="HTH gntR-type" evidence="4">
    <location>
        <begin position="9"/>
        <end position="77"/>
    </location>
</feature>
<evidence type="ECO:0000313" key="6">
    <source>
        <dbReference type="Proteomes" id="UP000824111"/>
    </source>
</evidence>
<evidence type="ECO:0000313" key="5">
    <source>
        <dbReference type="EMBL" id="HIU48471.1"/>
    </source>
</evidence>
<dbReference type="GO" id="GO:0003700">
    <property type="term" value="F:DNA-binding transcription factor activity"/>
    <property type="evidence" value="ECO:0007669"/>
    <property type="project" value="InterPro"/>
</dbReference>